<feature type="region of interest" description="Disordered" evidence="1">
    <location>
        <begin position="1"/>
        <end position="42"/>
    </location>
</feature>
<name>A0ABP9IF08_9ACTN</name>
<gene>
    <name evidence="2" type="ORF">GCM10023205_79630</name>
</gene>
<sequence length="163" mass="17214">MGTTRGGPQDRTSQHPDESATGRVSATAGNQRRPGFLAGHPERAEALAAIDPDRNPSWPLDRQRHDAGVRESLTAGAKLDELVPGVTIHEHDIGQWLDRPRQPTTRRGLSVGQRQRLEAMGVKPQATPKAGKAPKATQRAAGGLCSGFESAPSVPPTPSPGAT</sequence>
<evidence type="ECO:0000313" key="2">
    <source>
        <dbReference type="EMBL" id="GAA4994780.1"/>
    </source>
</evidence>
<evidence type="ECO:0008006" key="4">
    <source>
        <dbReference type="Google" id="ProtNLM"/>
    </source>
</evidence>
<evidence type="ECO:0000313" key="3">
    <source>
        <dbReference type="Proteomes" id="UP001500466"/>
    </source>
</evidence>
<accession>A0ABP9IF08</accession>
<dbReference type="EMBL" id="BAABHS010000053">
    <property type="protein sequence ID" value="GAA4994780.1"/>
    <property type="molecule type" value="Genomic_DNA"/>
</dbReference>
<comment type="caution">
    <text evidence="2">The sequence shown here is derived from an EMBL/GenBank/DDBJ whole genome shotgun (WGS) entry which is preliminary data.</text>
</comment>
<protein>
    <recommendedName>
        <fullName evidence="4">Helicase-associated domain-containing protein</fullName>
    </recommendedName>
</protein>
<proteinExistence type="predicted"/>
<keyword evidence="3" id="KW-1185">Reference proteome</keyword>
<dbReference type="Proteomes" id="UP001500466">
    <property type="component" value="Unassembled WGS sequence"/>
</dbReference>
<feature type="compositionally biased region" description="Pro residues" evidence="1">
    <location>
        <begin position="153"/>
        <end position="163"/>
    </location>
</feature>
<feature type="region of interest" description="Disordered" evidence="1">
    <location>
        <begin position="96"/>
        <end position="163"/>
    </location>
</feature>
<reference evidence="3" key="1">
    <citation type="journal article" date="2019" name="Int. J. Syst. Evol. Microbiol.">
        <title>The Global Catalogue of Microorganisms (GCM) 10K type strain sequencing project: providing services to taxonomists for standard genome sequencing and annotation.</title>
        <authorList>
            <consortium name="The Broad Institute Genomics Platform"/>
            <consortium name="The Broad Institute Genome Sequencing Center for Infectious Disease"/>
            <person name="Wu L."/>
            <person name="Ma J."/>
        </authorList>
    </citation>
    <scope>NUCLEOTIDE SEQUENCE [LARGE SCALE GENOMIC DNA]</scope>
    <source>
        <strain evidence="3">JCM 17986</strain>
    </source>
</reference>
<feature type="compositionally biased region" description="Low complexity" evidence="1">
    <location>
        <begin position="123"/>
        <end position="138"/>
    </location>
</feature>
<evidence type="ECO:0000256" key="1">
    <source>
        <dbReference type="SAM" id="MobiDB-lite"/>
    </source>
</evidence>
<organism evidence="2 3">
    <name type="scientific">Yinghuangia aomiensis</name>
    <dbReference type="NCBI Taxonomy" id="676205"/>
    <lineage>
        <taxon>Bacteria</taxon>
        <taxon>Bacillati</taxon>
        <taxon>Actinomycetota</taxon>
        <taxon>Actinomycetes</taxon>
        <taxon>Kitasatosporales</taxon>
        <taxon>Streptomycetaceae</taxon>
        <taxon>Yinghuangia</taxon>
    </lineage>
</organism>